<keyword evidence="1" id="KW-1133">Transmembrane helix</keyword>
<dbReference type="EMBL" id="JAPDDP010000016">
    <property type="protein sequence ID" value="MDA0180863.1"/>
    <property type="molecule type" value="Genomic_DNA"/>
</dbReference>
<reference evidence="2" key="1">
    <citation type="submission" date="2022-10" db="EMBL/GenBank/DDBJ databases">
        <title>The WGS of Solirubrobacter phytolaccae KCTC 29190.</title>
        <authorList>
            <person name="Jiang Z."/>
        </authorList>
    </citation>
    <scope>NUCLEOTIDE SEQUENCE</scope>
    <source>
        <strain evidence="2">KCTC 29190</strain>
    </source>
</reference>
<keyword evidence="1" id="KW-0472">Membrane</keyword>
<evidence type="ECO:0000256" key="1">
    <source>
        <dbReference type="SAM" id="Phobius"/>
    </source>
</evidence>
<feature type="transmembrane region" description="Helical" evidence="1">
    <location>
        <begin position="464"/>
        <end position="485"/>
    </location>
</feature>
<gene>
    <name evidence="2" type="ORF">OJ997_11210</name>
</gene>
<comment type="caution">
    <text evidence="2">The sequence shown here is derived from an EMBL/GenBank/DDBJ whole genome shotgun (WGS) entry which is preliminary data.</text>
</comment>
<feature type="transmembrane region" description="Helical" evidence="1">
    <location>
        <begin position="574"/>
        <end position="591"/>
    </location>
</feature>
<feature type="transmembrane region" description="Helical" evidence="1">
    <location>
        <begin position="364"/>
        <end position="382"/>
    </location>
</feature>
<accession>A0A9X3N6Y7</accession>
<organism evidence="2 3">
    <name type="scientific">Solirubrobacter phytolaccae</name>
    <dbReference type="NCBI Taxonomy" id="1404360"/>
    <lineage>
        <taxon>Bacteria</taxon>
        <taxon>Bacillati</taxon>
        <taxon>Actinomycetota</taxon>
        <taxon>Thermoleophilia</taxon>
        <taxon>Solirubrobacterales</taxon>
        <taxon>Solirubrobacteraceae</taxon>
        <taxon>Solirubrobacter</taxon>
    </lineage>
</organism>
<evidence type="ECO:0000313" key="3">
    <source>
        <dbReference type="Proteomes" id="UP001147653"/>
    </source>
</evidence>
<feature type="transmembrane region" description="Helical" evidence="1">
    <location>
        <begin position="497"/>
        <end position="520"/>
    </location>
</feature>
<feature type="transmembrane region" description="Helical" evidence="1">
    <location>
        <begin position="307"/>
        <end position="327"/>
    </location>
</feature>
<dbReference type="AlphaFoldDB" id="A0A9X3N6Y7"/>
<feature type="transmembrane region" description="Helical" evidence="1">
    <location>
        <begin position="527"/>
        <end position="546"/>
    </location>
</feature>
<dbReference type="RefSeq" id="WP_270025172.1">
    <property type="nucleotide sequence ID" value="NZ_JAPDDP010000016.1"/>
</dbReference>
<feature type="transmembrane region" description="Helical" evidence="1">
    <location>
        <begin position="265"/>
        <end position="287"/>
    </location>
</feature>
<feature type="transmembrane region" description="Helical" evidence="1">
    <location>
        <begin position="21"/>
        <end position="38"/>
    </location>
</feature>
<keyword evidence="3" id="KW-1185">Reference proteome</keyword>
<dbReference type="Proteomes" id="UP001147653">
    <property type="component" value="Unassembled WGS sequence"/>
</dbReference>
<feature type="transmembrane region" description="Helical" evidence="1">
    <location>
        <begin position="228"/>
        <end position="253"/>
    </location>
</feature>
<proteinExistence type="predicted"/>
<protein>
    <submittedName>
        <fullName evidence="2">ABC transporter permease</fullName>
    </submittedName>
</protein>
<feature type="transmembrane region" description="Helical" evidence="1">
    <location>
        <begin position="76"/>
        <end position="96"/>
    </location>
</feature>
<name>A0A9X3N6Y7_9ACTN</name>
<evidence type="ECO:0000313" key="2">
    <source>
        <dbReference type="EMBL" id="MDA0180863.1"/>
    </source>
</evidence>
<keyword evidence="1" id="KW-0812">Transmembrane</keyword>
<sequence>MTGLRILFGLALRRDRVMLPAWVLGLGAAVLVTSTSYADLYKDPASRREVVTTLGETPATLALYGRIYADSVGGLVGWRLGGIALALAGLMTILLVTRHTRADEETGRAELLGATVVDRRAPLAAALLVATTASLALGVVVTLAVLAAGGGDATASALVDGATLASAATSGGTTLADTAALAAATTGGTALTDTAALASAATTGGTVFADGATLVFAPAASAGTGIDLAGALALGATFAAVGLAFAGVAAVTAQVTDSSRSANGLAVGVLGAAFAIRALGDAGPHWLSWLSPIGWGQQVRALAENRWPVLLLPLALAAILTVVATVLHARRDLGAGLFPPRPGPPRGALATPLQLAFRLQRGALVGWAAGFAILGAAFGSIAQDIGDVIGDSTDVKHALQTLGGQQDLVDAYLSATFGILALIAAAYAIQAVLRLRGEETSGRAEPILATATSRTRWALSHASIAFAGVALLLAAAGLAAGLGHAAQTGDANEIPRLTAAALTQAPAAWVLAALALALFGAIPKGTAAAWGALALALALVELGPLADLPQTLIDVSPFAHSPQLPGGELGAGPILNATLAAGLAAAGLYGLRRRDLTSS</sequence>
<feature type="transmembrane region" description="Helical" evidence="1">
    <location>
        <begin position="411"/>
        <end position="433"/>
    </location>
</feature>
<feature type="transmembrane region" description="Helical" evidence="1">
    <location>
        <begin position="123"/>
        <end position="148"/>
    </location>
</feature>